<proteinExistence type="predicted"/>
<reference evidence="2" key="1">
    <citation type="submission" date="2019-04" db="EMBL/GenBank/DDBJ databases">
        <authorList>
            <person name="Morozova V.V."/>
            <person name="Tikunov A.Y."/>
            <person name="Fofanov M.V."/>
            <person name="Tikunova N.V."/>
        </authorList>
    </citation>
    <scope>NUCLEOTIDE SEQUENCE [LARGE SCALE GENOMIC DNA]</scope>
</reference>
<organism evidence="1 2">
    <name type="scientific">Raoultella phage RP180</name>
    <dbReference type="NCBI Taxonomy" id="2565500"/>
    <lineage>
        <taxon>Viruses</taxon>
        <taxon>Duplodnaviria</taxon>
        <taxon>Heunggongvirae</taxon>
        <taxon>Uroviricota</taxon>
        <taxon>Caudoviricetes</taxon>
        <taxon>Sarkviridae</taxon>
        <taxon>Guernseyvirinae</taxon>
        <taxon>Kagunavirus</taxon>
        <taxon>Kagunavirus RP180</taxon>
    </lineage>
</organism>
<dbReference type="Proteomes" id="UP000296988">
    <property type="component" value="Segment"/>
</dbReference>
<gene>
    <name evidence="1" type="ORF">RP180_6</name>
</gene>
<name>A0A4D6DY34_9CAUD</name>
<keyword evidence="2" id="KW-1185">Reference proteome</keyword>
<sequence length="117" mass="13205">MNSLPLRCNKSIPTAPSPDLFGRRIKLKFHTLAFEASFALHTQSLPLSLRSNKSDILKLLTGMNPLMYSLSQLGNSCIHPPLFDVVNSTLLYWCMQTVCLPIPVIPLNCKCWNKLFE</sequence>
<protein>
    <submittedName>
        <fullName evidence="1">Uncharacterized protein</fullName>
    </submittedName>
</protein>
<dbReference type="EMBL" id="MK737937">
    <property type="protein sequence ID" value="QBZ71261.1"/>
    <property type="molecule type" value="Genomic_DNA"/>
</dbReference>
<accession>A0A4D6DY34</accession>
<evidence type="ECO:0000313" key="2">
    <source>
        <dbReference type="Proteomes" id="UP000296988"/>
    </source>
</evidence>
<evidence type="ECO:0000313" key="1">
    <source>
        <dbReference type="EMBL" id="QBZ71261.1"/>
    </source>
</evidence>